<name>A0A565BA53_9BRAS</name>
<dbReference type="Proteomes" id="UP000489600">
    <property type="component" value="Unassembled WGS sequence"/>
</dbReference>
<evidence type="ECO:0000313" key="1">
    <source>
        <dbReference type="EMBL" id="VVA98499.1"/>
    </source>
</evidence>
<accession>A0A565BA53</accession>
<protein>
    <submittedName>
        <fullName evidence="1">Uncharacterized protein</fullName>
    </submittedName>
</protein>
<dbReference type="EMBL" id="CABITT030000003">
    <property type="protein sequence ID" value="VVA98499.1"/>
    <property type="molecule type" value="Genomic_DNA"/>
</dbReference>
<comment type="caution">
    <text evidence="1">The sequence shown here is derived from an EMBL/GenBank/DDBJ whole genome shotgun (WGS) entry which is preliminary data.</text>
</comment>
<dbReference type="AlphaFoldDB" id="A0A565BA53"/>
<evidence type="ECO:0000313" key="2">
    <source>
        <dbReference type="Proteomes" id="UP000489600"/>
    </source>
</evidence>
<reference evidence="1" key="1">
    <citation type="submission" date="2019-07" db="EMBL/GenBank/DDBJ databases">
        <authorList>
            <person name="Dittberner H."/>
        </authorList>
    </citation>
    <scope>NUCLEOTIDE SEQUENCE [LARGE SCALE GENOMIC DNA]</scope>
</reference>
<organism evidence="1 2">
    <name type="scientific">Arabis nemorensis</name>
    <dbReference type="NCBI Taxonomy" id="586526"/>
    <lineage>
        <taxon>Eukaryota</taxon>
        <taxon>Viridiplantae</taxon>
        <taxon>Streptophyta</taxon>
        <taxon>Embryophyta</taxon>
        <taxon>Tracheophyta</taxon>
        <taxon>Spermatophyta</taxon>
        <taxon>Magnoliopsida</taxon>
        <taxon>eudicotyledons</taxon>
        <taxon>Gunneridae</taxon>
        <taxon>Pentapetalae</taxon>
        <taxon>rosids</taxon>
        <taxon>malvids</taxon>
        <taxon>Brassicales</taxon>
        <taxon>Brassicaceae</taxon>
        <taxon>Arabideae</taxon>
        <taxon>Arabis</taxon>
    </lineage>
</organism>
<keyword evidence="2" id="KW-1185">Reference proteome</keyword>
<dbReference type="OrthoDB" id="1069523at2759"/>
<proteinExistence type="predicted"/>
<sequence length="117" mass="13491">MERVEELTKERDPVIIVITSCMNPPDKIFSESREPTRMELTEIRLNLRTKESNRKVIVTGINLEAGQVTRSFLGRKTRGLAKVDLEDGIVSEFNYRLGRFGGELTSYRRKKEKTKGM</sequence>
<gene>
    <name evidence="1" type="ORF">ANE_LOCUS8944</name>
</gene>